<dbReference type="Proteomes" id="UP000182334">
    <property type="component" value="Chromosome I"/>
</dbReference>
<organism evidence="4 5">
    <name type="scientific">Sungouiella intermedia</name>
    <dbReference type="NCBI Taxonomy" id="45354"/>
    <lineage>
        <taxon>Eukaryota</taxon>
        <taxon>Fungi</taxon>
        <taxon>Dikarya</taxon>
        <taxon>Ascomycota</taxon>
        <taxon>Saccharomycotina</taxon>
        <taxon>Pichiomycetes</taxon>
        <taxon>Metschnikowiaceae</taxon>
        <taxon>Sungouiella</taxon>
    </lineage>
</organism>
<dbReference type="Pfam" id="PF00172">
    <property type="entry name" value="Zn_clus"/>
    <property type="match status" value="1"/>
</dbReference>
<dbReference type="OrthoDB" id="3266505at2759"/>
<dbReference type="STRING" id="45354.A0A1L0CUB7"/>
<dbReference type="PANTHER" id="PTHR46910:SF39">
    <property type="entry name" value="ZN(II)2CYS6 TRANSCRIPTION FACTOR (EUROFUNG)"/>
    <property type="match status" value="1"/>
</dbReference>
<proteinExistence type="predicted"/>
<evidence type="ECO:0000313" key="4">
    <source>
        <dbReference type="EMBL" id="SGZ46587.1"/>
    </source>
</evidence>
<dbReference type="CDD" id="cd00067">
    <property type="entry name" value="GAL4"/>
    <property type="match status" value="1"/>
</dbReference>
<gene>
    <name evidence="4" type="ORF">SAMEA4029010_CIC11G00000003515</name>
</gene>
<dbReference type="PROSITE" id="PS50048">
    <property type="entry name" value="ZN2_CY6_FUNGAL_2"/>
    <property type="match status" value="1"/>
</dbReference>
<keyword evidence="1" id="KW-0479">Metal-binding</keyword>
<dbReference type="GO" id="GO:0006351">
    <property type="term" value="P:DNA-templated transcription"/>
    <property type="evidence" value="ECO:0007669"/>
    <property type="project" value="InterPro"/>
</dbReference>
<accession>A0A1L0CUB7</accession>
<feature type="domain" description="Zn(2)-C6 fungal-type" evidence="3">
    <location>
        <begin position="17"/>
        <end position="49"/>
    </location>
</feature>
<dbReference type="InterPro" id="IPR050987">
    <property type="entry name" value="AtrR-like"/>
</dbReference>
<dbReference type="EMBL" id="LT635756">
    <property type="protein sequence ID" value="SGZ46587.1"/>
    <property type="molecule type" value="Genomic_DNA"/>
</dbReference>
<dbReference type="Gene3D" id="4.10.240.10">
    <property type="entry name" value="Zn(2)-C6 fungal-type DNA-binding domain"/>
    <property type="match status" value="1"/>
</dbReference>
<dbReference type="SUPFAM" id="SSF57701">
    <property type="entry name" value="Zn2/Cys6 DNA-binding domain"/>
    <property type="match status" value="1"/>
</dbReference>
<evidence type="ECO:0000259" key="3">
    <source>
        <dbReference type="PROSITE" id="PS50048"/>
    </source>
</evidence>
<dbReference type="InterPro" id="IPR001138">
    <property type="entry name" value="Zn2Cys6_DnaBD"/>
</dbReference>
<dbReference type="PANTHER" id="PTHR46910">
    <property type="entry name" value="TRANSCRIPTION FACTOR PDR1"/>
    <property type="match status" value="1"/>
</dbReference>
<sequence length="630" mass="71578">MSDKPKPLKVFGRTHYACTRCKLSKIKCLGEKPACANCKSVNKEEYCQYPTRDRKIMIMELDLNKLQARVEHLEGLIRAQGPSTVQLSKLRTNFTVHRRAKQLLAQDAYLLSDTENEQIPYRLLLLCADQLPEEVYAWKLLNLVCKTYSSEFYLVDADTLTPLVAQIYQFFRTTDLQNVDSVEVLQVVPPLALCHLFVMLAFGEQMFNNTLESLPPSIAEVTVGAPRVPGLDYYTTATKLFNLAHEEIDVQFIQNAVLLGLFACNLNRYHTVTNFFSVALQSSVAKGFHRQMETPPHLTPEQLRSYRVFEEKTKRLWWSIWVIDVVWHAKMNMPVPIDYTDTDVALPNESPILDLNDGFDTAILSSNVQLVKYVAKFNSLIYGPNIRTFSMNYINTEKFNQSLLLKNITESLNEMLGEFEPSILLPYKNVSIVLLTNRNLANLCLRYNQLVILVVAPLISILFKKSTAANIQDKVPVVRALGTAILAAVRTVKILMKIYEHNKLFVLGFWDSQHLFTALLMLISAAIIGNTEVNYEINRAVALLKYMAENDNINARNAIEKVAQLKELLDSVPEVSTKLDLSNDISSFVTKRTPPLNGTAGLDDFFNPFDDGILDGLDLYKDNWQRVSDR</sequence>
<evidence type="ECO:0000313" key="5">
    <source>
        <dbReference type="Proteomes" id="UP000182334"/>
    </source>
</evidence>
<dbReference type="InterPro" id="IPR007219">
    <property type="entry name" value="XnlR_reg_dom"/>
</dbReference>
<dbReference type="Pfam" id="PF04082">
    <property type="entry name" value="Fungal_trans"/>
    <property type="match status" value="1"/>
</dbReference>
<dbReference type="PROSITE" id="PS00463">
    <property type="entry name" value="ZN2_CY6_FUNGAL_1"/>
    <property type="match status" value="1"/>
</dbReference>
<dbReference type="InterPro" id="IPR036864">
    <property type="entry name" value="Zn2-C6_fun-type_DNA-bd_sf"/>
</dbReference>
<dbReference type="SMART" id="SM00066">
    <property type="entry name" value="GAL4"/>
    <property type="match status" value="1"/>
</dbReference>
<dbReference type="GO" id="GO:0000981">
    <property type="term" value="F:DNA-binding transcription factor activity, RNA polymerase II-specific"/>
    <property type="evidence" value="ECO:0007669"/>
    <property type="project" value="InterPro"/>
</dbReference>
<keyword evidence="5" id="KW-1185">Reference proteome</keyword>
<evidence type="ECO:0000256" key="2">
    <source>
        <dbReference type="ARBA" id="ARBA00023242"/>
    </source>
</evidence>
<protein>
    <submittedName>
        <fullName evidence="4">CIC11C00000003515</fullName>
    </submittedName>
</protein>
<dbReference type="SMART" id="SM00906">
    <property type="entry name" value="Fungal_trans"/>
    <property type="match status" value="1"/>
</dbReference>
<reference evidence="4 5" key="1">
    <citation type="submission" date="2016-10" db="EMBL/GenBank/DDBJ databases">
        <authorList>
            <person name="de Groot N.N."/>
        </authorList>
    </citation>
    <scope>NUCLEOTIDE SEQUENCE [LARGE SCALE GENOMIC DNA]</scope>
    <source>
        <strain evidence="4 5">CBS 141442</strain>
    </source>
</reference>
<keyword evidence="2" id="KW-0539">Nucleus</keyword>
<dbReference type="GO" id="GO:0008270">
    <property type="term" value="F:zinc ion binding"/>
    <property type="evidence" value="ECO:0007669"/>
    <property type="project" value="InterPro"/>
</dbReference>
<dbReference type="AlphaFoldDB" id="A0A1L0CUB7"/>
<dbReference type="CDD" id="cd12148">
    <property type="entry name" value="fungal_TF_MHR"/>
    <property type="match status" value="1"/>
</dbReference>
<name>A0A1L0CUB7_9ASCO</name>
<dbReference type="GO" id="GO:0003677">
    <property type="term" value="F:DNA binding"/>
    <property type="evidence" value="ECO:0007669"/>
    <property type="project" value="InterPro"/>
</dbReference>
<evidence type="ECO:0000256" key="1">
    <source>
        <dbReference type="ARBA" id="ARBA00022723"/>
    </source>
</evidence>